<dbReference type="EMBL" id="ASGP02000006">
    <property type="protein sequence ID" value="KAH9501953.1"/>
    <property type="molecule type" value="Genomic_DNA"/>
</dbReference>
<dbReference type="PANTHER" id="PTHR23079">
    <property type="entry name" value="RNA-DEPENDENT RNA POLYMERASE"/>
    <property type="match status" value="1"/>
</dbReference>
<evidence type="ECO:0000313" key="3">
    <source>
        <dbReference type="Proteomes" id="UP000790347"/>
    </source>
</evidence>
<comment type="caution">
    <text evidence="2">The sequence shown here is derived from an EMBL/GenBank/DDBJ whole genome shotgun (WGS) entry which is preliminary data.</text>
</comment>
<name>A0A922HSQ1_DERFA</name>
<dbReference type="PANTHER" id="PTHR23079:SF55">
    <property type="entry name" value="RNA-DIRECTED RNA POLYMERASE"/>
    <property type="match status" value="1"/>
</dbReference>
<dbReference type="GO" id="GO:0003723">
    <property type="term" value="F:RNA binding"/>
    <property type="evidence" value="ECO:0007669"/>
    <property type="project" value="UniProtKB-KW"/>
</dbReference>
<dbReference type="InterPro" id="IPR057596">
    <property type="entry name" value="RDRP_core"/>
</dbReference>
<dbReference type="GO" id="GO:0003968">
    <property type="term" value="F:RNA-directed RNA polymerase activity"/>
    <property type="evidence" value="ECO:0007669"/>
    <property type="project" value="UniProtKB-KW"/>
</dbReference>
<dbReference type="InterPro" id="IPR007855">
    <property type="entry name" value="RDRP"/>
</dbReference>
<dbReference type="GO" id="GO:0030422">
    <property type="term" value="P:siRNA processing"/>
    <property type="evidence" value="ECO:0007669"/>
    <property type="project" value="TreeGrafter"/>
</dbReference>
<evidence type="ECO:0000259" key="1">
    <source>
        <dbReference type="Pfam" id="PF05183"/>
    </source>
</evidence>
<accession>A0A922HSQ1</accession>
<feature type="domain" description="RDRP core" evidence="1">
    <location>
        <begin position="487"/>
        <end position="1049"/>
    </location>
</feature>
<keyword evidence="3" id="KW-1185">Reference proteome</keyword>
<dbReference type="Proteomes" id="UP000790347">
    <property type="component" value="Unassembled WGS sequence"/>
</dbReference>
<proteinExistence type="predicted"/>
<reference evidence="2" key="2">
    <citation type="journal article" date="2022" name="Res Sq">
        <title>Comparative Genomics Reveals Insights into the Divergent Evolution of Astigmatic Mites and Household Pest Adaptations.</title>
        <authorList>
            <person name="Xiong Q."/>
            <person name="Wan A.T.-Y."/>
            <person name="Liu X.-Y."/>
            <person name="Fung C.S.-H."/>
            <person name="Xiao X."/>
            <person name="Malainual N."/>
            <person name="Hou J."/>
            <person name="Wang L."/>
            <person name="Wang M."/>
            <person name="Yang K."/>
            <person name="Cui Y."/>
            <person name="Leung E."/>
            <person name="Nong W."/>
            <person name="Shin S.-K."/>
            <person name="Au S."/>
            <person name="Jeong K.Y."/>
            <person name="Chew F.T."/>
            <person name="Hui J."/>
            <person name="Leung T.F."/>
            <person name="Tungtrongchitr A."/>
            <person name="Zhong N."/>
            <person name="Liu Z."/>
            <person name="Tsui S."/>
        </authorList>
    </citation>
    <scope>NUCLEOTIDE SEQUENCE</scope>
    <source>
        <strain evidence="2">Derf</strain>
        <tissue evidence="2">Whole organism</tissue>
    </source>
</reference>
<dbReference type="GO" id="GO:0031380">
    <property type="term" value="C:nuclear RNA-directed RNA polymerase complex"/>
    <property type="evidence" value="ECO:0007669"/>
    <property type="project" value="TreeGrafter"/>
</dbReference>
<evidence type="ECO:0000313" key="2">
    <source>
        <dbReference type="EMBL" id="KAH9501953.1"/>
    </source>
</evidence>
<reference evidence="2" key="1">
    <citation type="submission" date="2013-05" db="EMBL/GenBank/DDBJ databases">
        <authorList>
            <person name="Yim A.K.Y."/>
            <person name="Chan T.F."/>
            <person name="Ji K.M."/>
            <person name="Liu X.Y."/>
            <person name="Zhou J.W."/>
            <person name="Li R.Q."/>
            <person name="Yang K.Y."/>
            <person name="Li J."/>
            <person name="Li M."/>
            <person name="Law P.T.W."/>
            <person name="Wu Y.L."/>
            <person name="Cai Z.L."/>
            <person name="Qin H."/>
            <person name="Bao Y."/>
            <person name="Leung R.K.K."/>
            <person name="Ng P.K.S."/>
            <person name="Zou J."/>
            <person name="Zhong X.J."/>
            <person name="Ran P.X."/>
            <person name="Zhong N.S."/>
            <person name="Liu Z.G."/>
            <person name="Tsui S.K.W."/>
        </authorList>
    </citation>
    <scope>NUCLEOTIDE SEQUENCE</scope>
    <source>
        <strain evidence="2">Derf</strain>
        <tissue evidence="2">Whole organism</tissue>
    </source>
</reference>
<protein>
    <recommendedName>
        <fullName evidence="1">RDRP core domain-containing protein</fullName>
    </recommendedName>
</protein>
<dbReference type="Pfam" id="PF05183">
    <property type="entry name" value="RdRP"/>
    <property type="match status" value="1"/>
</dbReference>
<organism evidence="2 3">
    <name type="scientific">Dermatophagoides farinae</name>
    <name type="common">American house dust mite</name>
    <dbReference type="NCBI Taxonomy" id="6954"/>
    <lineage>
        <taxon>Eukaryota</taxon>
        <taxon>Metazoa</taxon>
        <taxon>Ecdysozoa</taxon>
        <taxon>Arthropoda</taxon>
        <taxon>Chelicerata</taxon>
        <taxon>Arachnida</taxon>
        <taxon>Acari</taxon>
        <taxon>Acariformes</taxon>
        <taxon>Sarcoptiformes</taxon>
        <taxon>Astigmata</taxon>
        <taxon>Psoroptidia</taxon>
        <taxon>Analgoidea</taxon>
        <taxon>Pyroglyphidae</taxon>
        <taxon>Dermatophagoidinae</taxon>
        <taxon>Dermatophagoides</taxon>
    </lineage>
</organism>
<gene>
    <name evidence="2" type="ORF">DERF_012759</name>
</gene>
<sequence length="1510" mass="175484">MDKNLLDIDFGMDRLTMNDNDGDVNSYSYHYNEVDNDVLVAAAAADDDDDDEKTIEWIIKESNLMATFALVPITITVIKLRDIIVNNDSNILTSDQEFMNTVKFIEEKLLINSNDYEAKISHRYYDEFIVKMNIDFYINPDPINQSFMLDLISRFRSVQIFQTNFRIVMEFPHNSLRHLIKESPIDEMDDYFASMNSFSIGSVINLCYFTSRFNAIPSQYHPLKMIWNFQKNLIIFYFHIQNNRTSQRYKIEISFSSIQFILLEINQSINTPCGIGVCFELNSAPLLFTEKMCRNRIKWIRTKDLSNNVDSNLIGYAHGYRITIDDLNIIKTTIKLSYLCKERTRTFAFYIGRINQIMLNNSRWTMDRLWNNIDQTFAKSFARNYACRVILRSYRIVDRVICRHGILNEDNVKNFLENIKQLESDLYFENCLYQLDLSISLLNSIVSFRLSTQIGPQGISIFGSNGKKKLLGPDQDHYIIMRRAIMTPTRLQFFRPIACLRSRFSNIANLDYALRLTLSEDNNRFLNGPSSSSEFIKECIMPRLLAGIRIADRHFEFLGSSSSQMRESGIVFYARDTDNRTAESIRQIVGDLSIFKRKVAKYIARFGLIFSQSIAYYQCDQSVDIYRSADLTNGPFIFSDGGGIISNSLARKITPLLNTPPDYFPSAFQIRYGGCKGMLVRYESSDDNDMIMFRESMIKFQSNDFSLGILKFSAPRSVYLNRPLLQILYEQQVPAHVFYNIITQSTESLAHSLMFEANAYELMNMYSQRNLNYNKLHKAGYSFLNEPFLRRILNHLLFYRLNELKSKARIKVPSSHGRTAFGVIDEMNQLNPGEVFFQYSQLNDVDGLPTGETIILDNQEVMVTKFPCLSLGDVRKFKAINVKGLEHVKDCLVFPAKGHRPHTDEMGGSDLDGDEYAIFWKTDLIFPGSNYHPMDFPSQTSPESDRDIVIDDIVKFYCDFLVDNNIGLVANSHLMFSDFHPEGLSSCECLDLAAKYSVSLDFQKNGVNAKVENKYIPDSNWIRPDFMSKRNGESDVYLSTKILGIIYRHCSLMEDMIRASNTYLMANQENRLEKPNPNLILNCWQLFEQEAMKAYDDYCHLVIDHMEMLDIESEATLISNVFENKSEAATTVLNDLFKHFQKIFELQAQGRSDEERLLLISAWYAICFQRSDHIRYRYHDEPLFGMPFLVPDEMINLIRHVEKSTVANPVICIKIEFEHIELTCMIILFWMAQMNRIFKRGAHLGQLLKIFDRQKNKWYSTTEHQLLKGIIQEQLIIIVDQYQEIAIVEPNEQTHHQVVAFLFDQYLLYLSRLFNQLELLIDNSDLDHVFLLKYSLFAVNFIEKLNRMENPPMNAAILRDKMFEYKLFLKLLIRNFRLETQTCETVEFAILNVDRCLTNGCHRIDFNQKHCLLKLRYMAGNITEIFIHKNNGICIQSLIQSKGKKIATNTTNTNEWRQQQTTPIANNLTRSNVDYFIVKVSGFQTSISLLKCLLGHPKLYPNIMIGYQFI</sequence>